<name>A0AAJ6NVN1_9CYAN</name>
<accession>A0AAJ6NVN1</accession>
<dbReference type="AlphaFoldDB" id="A0AAJ6NVN1"/>
<evidence type="ECO:0000313" key="2">
    <source>
        <dbReference type="EMBL" id="WGV27472.1"/>
    </source>
</evidence>
<evidence type="ECO:0000256" key="1">
    <source>
        <dbReference type="SAM" id="Phobius"/>
    </source>
</evidence>
<feature type="transmembrane region" description="Helical" evidence="1">
    <location>
        <begin position="45"/>
        <end position="69"/>
    </location>
</feature>
<feature type="transmembrane region" description="Helical" evidence="1">
    <location>
        <begin position="81"/>
        <end position="97"/>
    </location>
</feature>
<proteinExistence type="predicted"/>
<dbReference type="RefSeq" id="WP_281484711.1">
    <property type="nucleotide sequence ID" value="NZ_CP124543.1"/>
</dbReference>
<keyword evidence="1" id="KW-0472">Membrane</keyword>
<keyword evidence="1" id="KW-1133">Transmembrane helix</keyword>
<dbReference type="KEGG" id="hbq:QI031_08290"/>
<sequence length="114" mass="12698">MILKDIKEKLFSVIKVISVVVITSAIGLEIWYIQTLTINNYIPIALNPVLIIAHLALSAHLFEGIIAACFAPAKNHQPIQYGIYTFFVGTIGLLELFENQFQNPNLSNKSESKP</sequence>
<protein>
    <submittedName>
        <fullName evidence="2">Uncharacterized protein</fullName>
    </submittedName>
</protein>
<gene>
    <name evidence="2" type="ORF">QI031_08290</name>
</gene>
<evidence type="ECO:0000313" key="3">
    <source>
        <dbReference type="Proteomes" id="UP001223520"/>
    </source>
</evidence>
<organism evidence="2 3">
    <name type="scientific">Halotia branconii CENA392</name>
    <dbReference type="NCBI Taxonomy" id="1539056"/>
    <lineage>
        <taxon>Bacteria</taxon>
        <taxon>Bacillati</taxon>
        <taxon>Cyanobacteriota</taxon>
        <taxon>Cyanophyceae</taxon>
        <taxon>Nostocales</taxon>
        <taxon>Nodulariaceae</taxon>
        <taxon>Halotia</taxon>
    </lineage>
</organism>
<dbReference type="EMBL" id="CP124543">
    <property type="protein sequence ID" value="WGV27472.1"/>
    <property type="molecule type" value="Genomic_DNA"/>
</dbReference>
<dbReference type="Proteomes" id="UP001223520">
    <property type="component" value="Chromosome"/>
</dbReference>
<feature type="transmembrane region" description="Helical" evidence="1">
    <location>
        <begin position="12"/>
        <end position="33"/>
    </location>
</feature>
<keyword evidence="3" id="KW-1185">Reference proteome</keyword>
<keyword evidence="1" id="KW-0812">Transmembrane</keyword>
<reference evidence="2 3" key="1">
    <citation type="journal article" date="2023" name="Limnol Oceanogr Lett">
        <title>Environmental adaptations by the intertidal Antarctic cyanobacterium Halotia branconii CENA392 as revealed using long-read genome sequencing.</title>
        <authorList>
            <person name="Dextro R.B."/>
            <person name="Delbaje E."/>
            <person name="Freitas P.N.N."/>
            <person name="Geraldes V."/>
            <person name="Pinto E."/>
            <person name="Long P.F."/>
            <person name="Fiore M.F."/>
        </authorList>
    </citation>
    <scope>NUCLEOTIDE SEQUENCE [LARGE SCALE GENOMIC DNA]</scope>
    <source>
        <strain evidence="2 3">CENA392</strain>
    </source>
</reference>